<reference evidence="14" key="1">
    <citation type="submission" date="2023-07" db="EMBL/GenBank/DDBJ databases">
        <authorList>
            <consortium name="AG Swart"/>
            <person name="Singh M."/>
            <person name="Singh A."/>
            <person name="Seah K."/>
            <person name="Emmerich C."/>
        </authorList>
    </citation>
    <scope>NUCLEOTIDE SEQUENCE</scope>
    <source>
        <strain evidence="14">DP1</strain>
    </source>
</reference>
<dbReference type="PROSITE" id="PS00107">
    <property type="entry name" value="PROTEIN_KINASE_ATP"/>
    <property type="match status" value="1"/>
</dbReference>
<evidence type="ECO:0000256" key="6">
    <source>
        <dbReference type="ARBA" id="ARBA00022837"/>
    </source>
</evidence>
<evidence type="ECO:0000256" key="3">
    <source>
        <dbReference type="ARBA" id="ARBA00022679"/>
    </source>
</evidence>
<dbReference type="InterPro" id="IPR011009">
    <property type="entry name" value="Kinase-like_dom_sf"/>
</dbReference>
<feature type="region of interest" description="Disordered" evidence="10">
    <location>
        <begin position="300"/>
        <end position="324"/>
    </location>
</feature>
<dbReference type="Gene3D" id="3.30.200.20">
    <property type="entry name" value="Phosphorylase Kinase, domain 1"/>
    <property type="match status" value="1"/>
</dbReference>
<dbReference type="Proteomes" id="UP001295684">
    <property type="component" value="Unassembled WGS sequence"/>
</dbReference>
<evidence type="ECO:0000259" key="13">
    <source>
        <dbReference type="PROSITE" id="PS50222"/>
    </source>
</evidence>
<keyword evidence="2" id="KW-0723">Serine/threonine-protein kinase</keyword>
<dbReference type="EMBL" id="CAMPGE010027736">
    <property type="protein sequence ID" value="CAI2385346.1"/>
    <property type="molecule type" value="Genomic_DNA"/>
</dbReference>
<dbReference type="PROSITE" id="PS50222">
    <property type="entry name" value="EF_HAND_2"/>
    <property type="match status" value="1"/>
</dbReference>
<feature type="domain" description="PH" evidence="11">
    <location>
        <begin position="379"/>
        <end position="477"/>
    </location>
</feature>
<evidence type="ECO:0000256" key="7">
    <source>
        <dbReference type="ARBA" id="ARBA00022840"/>
    </source>
</evidence>
<dbReference type="InterPro" id="IPR000719">
    <property type="entry name" value="Prot_kinase_dom"/>
</dbReference>
<keyword evidence="6" id="KW-0106">Calcium</keyword>
<evidence type="ECO:0000313" key="14">
    <source>
        <dbReference type="EMBL" id="CAI2385346.1"/>
    </source>
</evidence>
<feature type="domain" description="Protein kinase" evidence="12">
    <location>
        <begin position="485"/>
        <end position="743"/>
    </location>
</feature>
<evidence type="ECO:0000256" key="10">
    <source>
        <dbReference type="SAM" id="MobiDB-lite"/>
    </source>
</evidence>
<dbReference type="InterPro" id="IPR011993">
    <property type="entry name" value="PH-like_dom_sf"/>
</dbReference>
<dbReference type="CDD" id="cd05117">
    <property type="entry name" value="STKc_CAMK"/>
    <property type="match status" value="1"/>
</dbReference>
<evidence type="ECO:0000313" key="15">
    <source>
        <dbReference type="Proteomes" id="UP001295684"/>
    </source>
</evidence>
<dbReference type="AlphaFoldDB" id="A0AAD1Y4L8"/>
<feature type="domain" description="EF-hand" evidence="13">
    <location>
        <begin position="106"/>
        <end position="141"/>
    </location>
</feature>
<proteinExistence type="inferred from homology"/>
<evidence type="ECO:0000259" key="11">
    <source>
        <dbReference type="PROSITE" id="PS50003"/>
    </source>
</evidence>
<feature type="region of interest" description="Disordered" evidence="10">
    <location>
        <begin position="347"/>
        <end position="375"/>
    </location>
</feature>
<accession>A0AAD1Y4L8</accession>
<dbReference type="GO" id="GO:0004674">
    <property type="term" value="F:protein serine/threonine kinase activity"/>
    <property type="evidence" value="ECO:0007669"/>
    <property type="project" value="UniProtKB-KW"/>
</dbReference>
<comment type="subunit">
    <text evidence="1">Monomer.</text>
</comment>
<feature type="binding site" evidence="9">
    <location>
        <position position="514"/>
    </location>
    <ligand>
        <name>ATP</name>
        <dbReference type="ChEBI" id="CHEBI:30616"/>
    </ligand>
</feature>
<dbReference type="InterPro" id="IPR018247">
    <property type="entry name" value="EF_Hand_1_Ca_BS"/>
</dbReference>
<evidence type="ECO:0000256" key="5">
    <source>
        <dbReference type="ARBA" id="ARBA00022777"/>
    </source>
</evidence>
<dbReference type="SMART" id="SM00220">
    <property type="entry name" value="S_TKc"/>
    <property type="match status" value="1"/>
</dbReference>
<dbReference type="SMART" id="SM00233">
    <property type="entry name" value="PH"/>
    <property type="match status" value="1"/>
</dbReference>
<dbReference type="Gene3D" id="1.10.238.10">
    <property type="entry name" value="EF-hand"/>
    <property type="match status" value="1"/>
</dbReference>
<dbReference type="Gene3D" id="2.30.29.30">
    <property type="entry name" value="Pleckstrin-homology domain (PH domain)/Phosphotyrosine-binding domain (PTB)"/>
    <property type="match status" value="1"/>
</dbReference>
<keyword evidence="4 9" id="KW-0547">Nucleotide-binding</keyword>
<sequence>MSKPAEKDIKINYDDETMEFIDISSDPEAAEFRKKVVIPYFKDIFKSLSESCKDQEKNVDKVTFLQYTNLPGVLGDRIYAILDEDEDGLLDVKEFIGGLFKIYFSSFEVKCQFVFDIYDFDGDGEISREDARIILSYIPQVSQTIKELERSFEPEDKIRKKMFENRISAQEQIEELCDAVFKEGGENITRDLKSFMAIVEKDCSDLLVSILTVIRDCLPCTDTFWENMHEYYKQKDGTDFSKTGVPSPKFLKQFSPRGDKSSSKSMLGAAATNNKLGRASPDAFSEFDIEDNIDEIAQGFAKEDEKRKKREERMNEPGSPQVHGDAIRLANKTVFGKGGSSMLRAAATKTGEERKERFSSPSRILSGDHEDEKDADEDVVTHSGIMHRESGERKLKGYYYRLKNKDLYYYKKESDEKYKGMYALTNVFLREEDPEPYDDENYVYSFTLIFVSKERKFYCLKKDKYAEWIAKLKQAIGYYSITTYYDIKDTIGKGKFGRVKLAIHKKTDKKVAVKILKKKKMDAEDFELYKREVEILKICQHPNIIRLLDVFENSDYIYIVMEYLSGGPLLQYFKGRKYKLKESRVRDIAHQIAASLFYLKSFGIAHRDMKPDNIIMATDDDDSEIKLIDFGLSKIIGPKERSKDPFGTIPYAAPEIILRKPYSHSVDIWSLGVTVFFLLTGFHPFDSHDQQELLKKIVRQDPDWDADEWAGVSDSAKELVKKLLTKDKEQRIEIEEVLEHEWITEGNEKLRLMRRNSGSYLERLQNFSITKADDEEQKDN</sequence>
<evidence type="ECO:0000256" key="1">
    <source>
        <dbReference type="ARBA" id="ARBA00011245"/>
    </source>
</evidence>
<organism evidence="14 15">
    <name type="scientific">Euplotes crassus</name>
    <dbReference type="NCBI Taxonomy" id="5936"/>
    <lineage>
        <taxon>Eukaryota</taxon>
        <taxon>Sar</taxon>
        <taxon>Alveolata</taxon>
        <taxon>Ciliophora</taxon>
        <taxon>Intramacronucleata</taxon>
        <taxon>Spirotrichea</taxon>
        <taxon>Hypotrichia</taxon>
        <taxon>Euplotida</taxon>
        <taxon>Euplotidae</taxon>
        <taxon>Moneuplotes</taxon>
    </lineage>
</organism>
<dbReference type="InterPro" id="IPR001849">
    <property type="entry name" value="PH_domain"/>
</dbReference>
<dbReference type="InterPro" id="IPR002048">
    <property type="entry name" value="EF_hand_dom"/>
</dbReference>
<dbReference type="Pfam" id="PF00169">
    <property type="entry name" value="PH"/>
    <property type="match status" value="1"/>
</dbReference>
<comment type="similarity">
    <text evidence="8">Belongs to the protein kinase superfamily. Ser/Thr protein kinase family. CDPK subfamily.</text>
</comment>
<dbReference type="PROSITE" id="PS00018">
    <property type="entry name" value="EF_HAND_1"/>
    <property type="match status" value="1"/>
</dbReference>
<dbReference type="InterPro" id="IPR017441">
    <property type="entry name" value="Protein_kinase_ATP_BS"/>
</dbReference>
<keyword evidence="3" id="KW-0808">Transferase</keyword>
<evidence type="ECO:0008006" key="16">
    <source>
        <dbReference type="Google" id="ProtNLM"/>
    </source>
</evidence>
<evidence type="ECO:0000256" key="8">
    <source>
        <dbReference type="ARBA" id="ARBA00024334"/>
    </source>
</evidence>
<protein>
    <recommendedName>
        <fullName evidence="16">Calmodulin</fullName>
    </recommendedName>
</protein>
<dbReference type="SUPFAM" id="SSF47473">
    <property type="entry name" value="EF-hand"/>
    <property type="match status" value="1"/>
</dbReference>
<evidence type="ECO:0000256" key="4">
    <source>
        <dbReference type="ARBA" id="ARBA00022741"/>
    </source>
</evidence>
<dbReference type="GO" id="GO:0005524">
    <property type="term" value="F:ATP binding"/>
    <property type="evidence" value="ECO:0007669"/>
    <property type="project" value="UniProtKB-UniRule"/>
</dbReference>
<dbReference type="SUPFAM" id="SSF50729">
    <property type="entry name" value="PH domain-like"/>
    <property type="match status" value="1"/>
</dbReference>
<gene>
    <name evidence="14" type="ORF">ECRASSUSDP1_LOCUS26903</name>
</gene>
<dbReference type="Pfam" id="PF00069">
    <property type="entry name" value="Pkinase"/>
    <property type="match status" value="1"/>
</dbReference>
<evidence type="ECO:0000259" key="12">
    <source>
        <dbReference type="PROSITE" id="PS50011"/>
    </source>
</evidence>
<dbReference type="PROSITE" id="PS50011">
    <property type="entry name" value="PROTEIN_KINASE_DOM"/>
    <property type="match status" value="1"/>
</dbReference>
<keyword evidence="7 9" id="KW-0067">ATP-binding</keyword>
<dbReference type="PROSITE" id="PS00108">
    <property type="entry name" value="PROTEIN_KINASE_ST"/>
    <property type="match status" value="1"/>
</dbReference>
<dbReference type="FunFam" id="1.10.510.10:FF:000571">
    <property type="entry name" value="Maternal embryonic leucine zipper kinase"/>
    <property type="match status" value="1"/>
</dbReference>
<dbReference type="GO" id="GO:0005509">
    <property type="term" value="F:calcium ion binding"/>
    <property type="evidence" value="ECO:0007669"/>
    <property type="project" value="InterPro"/>
</dbReference>
<dbReference type="PANTHER" id="PTHR24347">
    <property type="entry name" value="SERINE/THREONINE-PROTEIN KINASE"/>
    <property type="match status" value="1"/>
</dbReference>
<dbReference type="Gene3D" id="1.10.510.10">
    <property type="entry name" value="Transferase(Phosphotransferase) domain 1"/>
    <property type="match status" value="1"/>
</dbReference>
<evidence type="ECO:0000256" key="9">
    <source>
        <dbReference type="PROSITE-ProRule" id="PRU10141"/>
    </source>
</evidence>
<comment type="caution">
    <text evidence="14">The sequence shown here is derived from an EMBL/GenBank/DDBJ whole genome shotgun (WGS) entry which is preliminary data.</text>
</comment>
<evidence type="ECO:0000256" key="2">
    <source>
        <dbReference type="ARBA" id="ARBA00022527"/>
    </source>
</evidence>
<dbReference type="InterPro" id="IPR008271">
    <property type="entry name" value="Ser/Thr_kinase_AS"/>
</dbReference>
<dbReference type="InterPro" id="IPR011992">
    <property type="entry name" value="EF-hand-dom_pair"/>
</dbReference>
<name>A0AAD1Y4L8_EUPCR</name>
<keyword evidence="5" id="KW-0418">Kinase</keyword>
<dbReference type="FunFam" id="3.30.200.20:FF:000003">
    <property type="entry name" value="Non-specific serine/threonine protein kinase"/>
    <property type="match status" value="1"/>
</dbReference>
<dbReference type="SUPFAM" id="SSF56112">
    <property type="entry name" value="Protein kinase-like (PK-like)"/>
    <property type="match status" value="1"/>
</dbReference>
<feature type="compositionally biased region" description="Basic and acidic residues" evidence="10">
    <location>
        <begin position="301"/>
        <end position="315"/>
    </location>
</feature>
<dbReference type="PROSITE" id="PS50003">
    <property type="entry name" value="PH_DOMAIN"/>
    <property type="match status" value="1"/>
</dbReference>
<keyword evidence="15" id="KW-1185">Reference proteome</keyword>